<evidence type="ECO:0000313" key="5">
    <source>
        <dbReference type="EMBL" id="GMG31422.1"/>
    </source>
</evidence>
<dbReference type="GO" id="GO:0004497">
    <property type="term" value="F:monooxygenase activity"/>
    <property type="evidence" value="ECO:0007669"/>
    <property type="project" value="UniProtKB-KW"/>
</dbReference>
<dbReference type="PRINTS" id="PR00463">
    <property type="entry name" value="EP450I"/>
</dbReference>
<dbReference type="GO" id="GO:0020037">
    <property type="term" value="F:heme binding"/>
    <property type="evidence" value="ECO:0007669"/>
    <property type="project" value="InterPro"/>
</dbReference>
<evidence type="ECO:0000256" key="1">
    <source>
        <dbReference type="ARBA" id="ARBA00010617"/>
    </source>
</evidence>
<dbReference type="AlphaFoldDB" id="A0AAN5BYC0"/>
<protein>
    <submittedName>
        <fullName evidence="5">Unnamed protein product</fullName>
    </submittedName>
</protein>
<dbReference type="EMBL" id="BSYA01000084">
    <property type="protein sequence ID" value="GMG31422.1"/>
    <property type="molecule type" value="Genomic_DNA"/>
</dbReference>
<keyword evidence="3" id="KW-0503">Monooxygenase</keyword>
<organism evidence="5 6">
    <name type="scientific">Aspergillus oryzae</name>
    <name type="common">Yellow koji mold</name>
    <dbReference type="NCBI Taxonomy" id="5062"/>
    <lineage>
        <taxon>Eukaryota</taxon>
        <taxon>Fungi</taxon>
        <taxon>Dikarya</taxon>
        <taxon>Ascomycota</taxon>
        <taxon>Pezizomycotina</taxon>
        <taxon>Eurotiomycetes</taxon>
        <taxon>Eurotiomycetidae</taxon>
        <taxon>Eurotiales</taxon>
        <taxon>Aspergillaceae</taxon>
        <taxon>Aspergillus</taxon>
        <taxon>Aspergillus subgen. Circumdati</taxon>
    </lineage>
</organism>
<keyword evidence="4" id="KW-1133">Transmembrane helix</keyword>
<dbReference type="InterPro" id="IPR050121">
    <property type="entry name" value="Cytochrome_P450_monoxygenase"/>
</dbReference>
<keyword evidence="2" id="KW-0560">Oxidoreductase</keyword>
<dbReference type="PANTHER" id="PTHR24305">
    <property type="entry name" value="CYTOCHROME P450"/>
    <property type="match status" value="1"/>
</dbReference>
<dbReference type="InterPro" id="IPR001128">
    <property type="entry name" value="Cyt_P450"/>
</dbReference>
<evidence type="ECO:0000313" key="6">
    <source>
        <dbReference type="Proteomes" id="UP001165205"/>
    </source>
</evidence>
<dbReference type="InterPro" id="IPR036396">
    <property type="entry name" value="Cyt_P450_sf"/>
</dbReference>
<name>A0AAN5BYC0_ASPOZ</name>
<comment type="similarity">
    <text evidence="1">Belongs to the cytochrome P450 family.</text>
</comment>
<sequence>MHRQYLLLIVTLHFLLIYYIIIPIINYFRDPKGLRKYPNLTFVSGISDLPLIYYSHKGIRSRVLFEAHKKHPVLRIGPNKLSYAEPVAIKDIYGHGTKCTKDVFYSALSGSHYHLADVVDKEDHARKRKVLSNPYAIKNLEGSEYKVADMTQRIIKAFDERCTSPLPKGRNPDPQDLTIDYRMWTNLYTIAAIANIGLSEDIRFLDQGNDIISSEAKDGTVKKVHFRDCLYANASATSTLVWTYDWYEALVRVSKLVSSTIMMNAGSDTTGISLNNVMLLLLKNPHCLEKLREEIDGVLEDDEVIAPYDKVKHLPYLRACLDENMRMYPPVSFHVPRRTPQEGTMIRGEFVAGNTSVGISAYVVHRNEDIFPDPDTYKPERWLGDKGRDLQPYFVAFSAGARGYIGRNISYLEQTVLLASLVHRFEFALPSPSWEPVRHETTNFNSGPMPLKVWRRASRVYEDN</sequence>
<dbReference type="Gene3D" id="1.10.630.10">
    <property type="entry name" value="Cytochrome P450"/>
    <property type="match status" value="2"/>
</dbReference>
<gene>
    <name evidence="5" type="ORF">Aory04_000732100</name>
</gene>
<dbReference type="SUPFAM" id="SSF48264">
    <property type="entry name" value="Cytochrome P450"/>
    <property type="match status" value="1"/>
</dbReference>
<dbReference type="PANTHER" id="PTHR24305:SF172">
    <property type="entry name" value="P450, PUTATIVE (EUROFUNG)-RELATED"/>
    <property type="match status" value="1"/>
</dbReference>
<keyword evidence="4" id="KW-0812">Transmembrane</keyword>
<evidence type="ECO:0000256" key="4">
    <source>
        <dbReference type="SAM" id="Phobius"/>
    </source>
</evidence>
<proteinExistence type="inferred from homology"/>
<evidence type="ECO:0000256" key="2">
    <source>
        <dbReference type="ARBA" id="ARBA00023002"/>
    </source>
</evidence>
<dbReference type="GO" id="GO:0016705">
    <property type="term" value="F:oxidoreductase activity, acting on paired donors, with incorporation or reduction of molecular oxygen"/>
    <property type="evidence" value="ECO:0007669"/>
    <property type="project" value="InterPro"/>
</dbReference>
<dbReference type="InterPro" id="IPR002401">
    <property type="entry name" value="Cyt_P450_E_grp-I"/>
</dbReference>
<keyword evidence="4" id="KW-0472">Membrane</keyword>
<feature type="transmembrane region" description="Helical" evidence="4">
    <location>
        <begin position="6"/>
        <end position="28"/>
    </location>
</feature>
<accession>A0AAN5BYC0</accession>
<evidence type="ECO:0000256" key="3">
    <source>
        <dbReference type="ARBA" id="ARBA00023033"/>
    </source>
</evidence>
<comment type="caution">
    <text evidence="5">The sequence shown here is derived from an EMBL/GenBank/DDBJ whole genome shotgun (WGS) entry which is preliminary data.</text>
</comment>
<dbReference type="Pfam" id="PF00067">
    <property type="entry name" value="p450"/>
    <property type="match status" value="1"/>
</dbReference>
<reference evidence="5" key="1">
    <citation type="submission" date="2023-04" db="EMBL/GenBank/DDBJ databases">
        <title>Aspergillus oryzae NBRC 4228.</title>
        <authorList>
            <person name="Ichikawa N."/>
            <person name="Sato H."/>
            <person name="Tonouchi N."/>
        </authorList>
    </citation>
    <scope>NUCLEOTIDE SEQUENCE</scope>
    <source>
        <strain evidence="5">NBRC 4228</strain>
    </source>
</reference>
<dbReference type="Proteomes" id="UP001165205">
    <property type="component" value="Unassembled WGS sequence"/>
</dbReference>
<dbReference type="GO" id="GO:0005506">
    <property type="term" value="F:iron ion binding"/>
    <property type="evidence" value="ECO:0007669"/>
    <property type="project" value="InterPro"/>
</dbReference>